<evidence type="ECO:0000256" key="2">
    <source>
        <dbReference type="ARBA" id="ARBA00013017"/>
    </source>
</evidence>
<evidence type="ECO:0000256" key="4">
    <source>
        <dbReference type="ARBA" id="ARBA00022862"/>
    </source>
</evidence>
<reference evidence="12" key="2">
    <citation type="journal article" date="2014" name="ISME J.">
        <title>Microbial stratification in low pH oxic and suboxic macroscopic growths along an acid mine drainage.</title>
        <authorList>
            <person name="Mendez-Garcia C."/>
            <person name="Mesa V."/>
            <person name="Sprenger R.R."/>
            <person name="Richter M."/>
            <person name="Diez M.S."/>
            <person name="Solano J."/>
            <person name="Bargiela R."/>
            <person name="Golyshina O.V."/>
            <person name="Manteca A."/>
            <person name="Ramos J.L."/>
            <person name="Gallego J.R."/>
            <person name="Llorente I."/>
            <person name="Martins Dos Santos V.A."/>
            <person name="Jensen O.N."/>
            <person name="Pelaez A.I."/>
            <person name="Sanchez J."/>
            <person name="Ferrer M."/>
        </authorList>
    </citation>
    <scope>NUCLEOTIDE SEQUENCE</scope>
</reference>
<evidence type="ECO:0000256" key="5">
    <source>
        <dbReference type="ARBA" id="ARBA00023002"/>
    </source>
</evidence>
<dbReference type="InterPro" id="IPR050924">
    <property type="entry name" value="Peroxiredoxin_BCP/PrxQ"/>
</dbReference>
<dbReference type="SUPFAM" id="SSF52833">
    <property type="entry name" value="Thioredoxin-like"/>
    <property type="match status" value="1"/>
</dbReference>
<dbReference type="GO" id="GO:0045454">
    <property type="term" value="P:cell redox homeostasis"/>
    <property type="evidence" value="ECO:0007669"/>
    <property type="project" value="TreeGrafter"/>
</dbReference>
<dbReference type="InterPro" id="IPR036249">
    <property type="entry name" value="Thioredoxin-like_sf"/>
</dbReference>
<dbReference type="Pfam" id="PF00578">
    <property type="entry name" value="AhpC-TSA"/>
    <property type="match status" value="1"/>
</dbReference>
<sequence>MPKVALGTKVPDFSLPSTGGETFSLKAAAGKALVIYFYPKDMTSGCTREAQDFRDRHAAFLAAGARVVGISRDSLAAHEKFKSQQRLPFELLSDADERVCGLFDVIREKSLYGRKYFGIERSTFLIDKRGVLRHEWRKVKVPG</sequence>
<keyword evidence="5" id="KW-0560">Oxidoreductase</keyword>
<dbReference type="CDD" id="cd03017">
    <property type="entry name" value="PRX_BCP"/>
    <property type="match status" value="1"/>
</dbReference>
<keyword evidence="3" id="KW-0575">Peroxidase</keyword>
<evidence type="ECO:0000256" key="10">
    <source>
        <dbReference type="ARBA" id="ARBA00049091"/>
    </source>
</evidence>
<evidence type="ECO:0000313" key="12">
    <source>
        <dbReference type="EMBL" id="EQD29031.1"/>
    </source>
</evidence>
<evidence type="ECO:0000256" key="1">
    <source>
        <dbReference type="ARBA" id="ARBA00011245"/>
    </source>
</evidence>
<dbReference type="AlphaFoldDB" id="T0Y1S5"/>
<reference evidence="12" key="1">
    <citation type="submission" date="2013-08" db="EMBL/GenBank/DDBJ databases">
        <authorList>
            <person name="Mendez C."/>
            <person name="Richter M."/>
            <person name="Ferrer M."/>
            <person name="Sanchez J."/>
        </authorList>
    </citation>
    <scope>NUCLEOTIDE SEQUENCE</scope>
</reference>
<dbReference type="InterPro" id="IPR024706">
    <property type="entry name" value="Peroxiredoxin_AhpC-typ"/>
</dbReference>
<evidence type="ECO:0000259" key="11">
    <source>
        <dbReference type="PROSITE" id="PS51352"/>
    </source>
</evidence>
<proteinExistence type="inferred from homology"/>
<evidence type="ECO:0000256" key="9">
    <source>
        <dbReference type="ARBA" id="ARBA00038489"/>
    </source>
</evidence>
<dbReference type="PANTHER" id="PTHR42801">
    <property type="entry name" value="THIOREDOXIN-DEPENDENT PEROXIDE REDUCTASE"/>
    <property type="match status" value="1"/>
</dbReference>
<dbReference type="EMBL" id="AUZY01012601">
    <property type="protein sequence ID" value="EQD29031.1"/>
    <property type="molecule type" value="Genomic_DNA"/>
</dbReference>
<comment type="similarity">
    <text evidence="9">Belongs to the peroxiredoxin family. BCP/PrxQ subfamily.</text>
</comment>
<dbReference type="PROSITE" id="PS51352">
    <property type="entry name" value="THIOREDOXIN_2"/>
    <property type="match status" value="1"/>
</dbReference>
<evidence type="ECO:0000256" key="8">
    <source>
        <dbReference type="ARBA" id="ARBA00032824"/>
    </source>
</evidence>
<evidence type="ECO:0000256" key="6">
    <source>
        <dbReference type="ARBA" id="ARBA00023157"/>
    </source>
</evidence>
<dbReference type="EC" id="1.11.1.24" evidence="2"/>
<organism evidence="12">
    <name type="scientific">mine drainage metagenome</name>
    <dbReference type="NCBI Taxonomy" id="410659"/>
    <lineage>
        <taxon>unclassified sequences</taxon>
        <taxon>metagenomes</taxon>
        <taxon>ecological metagenomes</taxon>
    </lineage>
</organism>
<keyword evidence="6" id="KW-1015">Disulfide bond</keyword>
<dbReference type="GO" id="GO:0008379">
    <property type="term" value="F:thioredoxin peroxidase activity"/>
    <property type="evidence" value="ECO:0007669"/>
    <property type="project" value="TreeGrafter"/>
</dbReference>
<dbReference type="GO" id="GO:0034599">
    <property type="term" value="P:cellular response to oxidative stress"/>
    <property type="evidence" value="ECO:0007669"/>
    <property type="project" value="TreeGrafter"/>
</dbReference>
<comment type="subunit">
    <text evidence="1">Monomer.</text>
</comment>
<dbReference type="GO" id="GO:0005737">
    <property type="term" value="C:cytoplasm"/>
    <property type="evidence" value="ECO:0007669"/>
    <property type="project" value="TreeGrafter"/>
</dbReference>
<keyword evidence="7" id="KW-0676">Redox-active center</keyword>
<dbReference type="PIRSF" id="PIRSF000239">
    <property type="entry name" value="AHPC"/>
    <property type="match status" value="1"/>
</dbReference>
<feature type="domain" description="Thioredoxin" evidence="11">
    <location>
        <begin position="4"/>
        <end position="143"/>
    </location>
</feature>
<gene>
    <name evidence="12" type="ORF">B1B_18793</name>
</gene>
<dbReference type="Gene3D" id="3.40.30.10">
    <property type="entry name" value="Glutaredoxin"/>
    <property type="match status" value="1"/>
</dbReference>
<dbReference type="FunFam" id="3.40.30.10:FF:000007">
    <property type="entry name" value="Thioredoxin-dependent thiol peroxidase"/>
    <property type="match status" value="1"/>
</dbReference>
<comment type="catalytic activity">
    <reaction evidence="10">
        <text>a hydroperoxide + [thioredoxin]-dithiol = an alcohol + [thioredoxin]-disulfide + H2O</text>
        <dbReference type="Rhea" id="RHEA:62620"/>
        <dbReference type="Rhea" id="RHEA-COMP:10698"/>
        <dbReference type="Rhea" id="RHEA-COMP:10700"/>
        <dbReference type="ChEBI" id="CHEBI:15377"/>
        <dbReference type="ChEBI" id="CHEBI:29950"/>
        <dbReference type="ChEBI" id="CHEBI:30879"/>
        <dbReference type="ChEBI" id="CHEBI:35924"/>
        <dbReference type="ChEBI" id="CHEBI:50058"/>
        <dbReference type="EC" id="1.11.1.24"/>
    </reaction>
</comment>
<comment type="caution">
    <text evidence="12">The sequence shown here is derived from an EMBL/GenBank/DDBJ whole genome shotgun (WGS) entry which is preliminary data.</text>
</comment>
<evidence type="ECO:0000256" key="7">
    <source>
        <dbReference type="ARBA" id="ARBA00023284"/>
    </source>
</evidence>
<name>T0Y1S5_9ZZZZ</name>
<dbReference type="PANTHER" id="PTHR42801:SF4">
    <property type="entry name" value="AHPC_TSA FAMILY PROTEIN"/>
    <property type="match status" value="1"/>
</dbReference>
<dbReference type="InterPro" id="IPR000866">
    <property type="entry name" value="AhpC/TSA"/>
</dbReference>
<accession>T0Y1S5</accession>
<evidence type="ECO:0000256" key="3">
    <source>
        <dbReference type="ARBA" id="ARBA00022559"/>
    </source>
</evidence>
<feature type="non-terminal residue" evidence="12">
    <location>
        <position position="143"/>
    </location>
</feature>
<keyword evidence="4" id="KW-0049">Antioxidant</keyword>
<protein>
    <recommendedName>
        <fullName evidence="2">thioredoxin-dependent peroxiredoxin</fullName>
        <ecNumber evidence="2">1.11.1.24</ecNumber>
    </recommendedName>
    <alternativeName>
        <fullName evidence="8">Thioredoxin peroxidase</fullName>
    </alternativeName>
</protein>
<dbReference type="InterPro" id="IPR013766">
    <property type="entry name" value="Thioredoxin_domain"/>
</dbReference>